<dbReference type="EMBL" id="LT828648">
    <property type="protein sequence ID" value="SLM48128.1"/>
    <property type="molecule type" value="Genomic_DNA"/>
</dbReference>
<dbReference type="OrthoDB" id="8558993at2"/>
<gene>
    <name evidence="1" type="ORF">NSJP_1956</name>
</gene>
<name>A0A1W1I533_9BACT</name>
<proteinExistence type="predicted"/>
<dbReference type="STRING" id="1325564.NSJP_1956"/>
<evidence type="ECO:0000313" key="2">
    <source>
        <dbReference type="Proteomes" id="UP000192042"/>
    </source>
</evidence>
<organism evidence="1 2">
    <name type="scientific">Nitrospira japonica</name>
    <dbReference type="NCBI Taxonomy" id="1325564"/>
    <lineage>
        <taxon>Bacteria</taxon>
        <taxon>Pseudomonadati</taxon>
        <taxon>Nitrospirota</taxon>
        <taxon>Nitrospiria</taxon>
        <taxon>Nitrospirales</taxon>
        <taxon>Nitrospiraceae</taxon>
        <taxon>Nitrospira</taxon>
    </lineage>
</organism>
<sequence>MMSSNSVLRLLVMMVLWLVSGTGCTNREFSRTPRTGTEQLLLSHALERSVSAFEALSPPPAKAAVEVMGYAGTRQVLEPTLLSNSPMINSNIAPTSGPESTELNPPMMRPLGSELLMMRGFVEGRLAELGYAVVDRRDDADLWVRVMVLALGTDQGQNFFGMPAIQSTVIPFSTPALTLYAAQRQIAYVRYRLQIYDSRTRQWFIPGRWYEGSAYYNQYTVFFFINFRGTDMVEVPALQ</sequence>
<accession>A0A1W1I533</accession>
<evidence type="ECO:0000313" key="1">
    <source>
        <dbReference type="EMBL" id="SLM48128.1"/>
    </source>
</evidence>
<dbReference type="AlphaFoldDB" id="A0A1W1I533"/>
<dbReference type="KEGG" id="nja:NSJP_1956"/>
<dbReference type="RefSeq" id="WP_080886553.1">
    <property type="nucleotide sequence ID" value="NZ_LT828648.1"/>
</dbReference>
<dbReference type="Proteomes" id="UP000192042">
    <property type="component" value="Chromosome I"/>
</dbReference>
<keyword evidence="2" id="KW-1185">Reference proteome</keyword>
<protein>
    <submittedName>
        <fullName evidence="1">Uncharacterized protein</fullName>
    </submittedName>
</protein>
<reference evidence="1 2" key="1">
    <citation type="submission" date="2017-03" db="EMBL/GenBank/DDBJ databases">
        <authorList>
            <person name="Afonso C.L."/>
            <person name="Miller P.J."/>
            <person name="Scott M.A."/>
            <person name="Spackman E."/>
            <person name="Goraichik I."/>
            <person name="Dimitrov K.M."/>
            <person name="Suarez D.L."/>
            <person name="Swayne D.E."/>
        </authorList>
    </citation>
    <scope>NUCLEOTIDE SEQUENCE [LARGE SCALE GENOMIC DNA]</scope>
    <source>
        <strain evidence="1">Genome sequencing of Nitrospira japonica strain NJ11</strain>
    </source>
</reference>